<organism evidence="2">
    <name type="scientific">hydrothermal vent metagenome</name>
    <dbReference type="NCBI Taxonomy" id="652676"/>
    <lineage>
        <taxon>unclassified sequences</taxon>
        <taxon>metagenomes</taxon>
        <taxon>ecological metagenomes</taxon>
    </lineage>
</organism>
<dbReference type="EMBL" id="UOEU01001100">
    <property type="protein sequence ID" value="VAW43517.1"/>
    <property type="molecule type" value="Genomic_DNA"/>
</dbReference>
<proteinExistence type="predicted"/>
<dbReference type="SUPFAM" id="SSF52540">
    <property type="entry name" value="P-loop containing nucleoside triphosphate hydrolases"/>
    <property type="match status" value="1"/>
</dbReference>
<evidence type="ECO:0000313" key="2">
    <source>
        <dbReference type="EMBL" id="VAW43517.1"/>
    </source>
</evidence>
<dbReference type="PANTHER" id="PTHR46312:SF2">
    <property type="entry name" value="NUCLEOTIDE-BINDING OLIGOMERIZATION DOMAIN-CONTAINING PROTEIN 2-LIKE"/>
    <property type="match status" value="1"/>
</dbReference>
<dbReference type="PROSITE" id="PS50837">
    <property type="entry name" value="NACHT"/>
    <property type="match status" value="1"/>
</dbReference>
<feature type="domain" description="NACHT" evidence="1">
    <location>
        <begin position="71"/>
        <end position="188"/>
    </location>
</feature>
<accession>A0A3B0VYM6</accession>
<dbReference type="AlphaFoldDB" id="A0A3B0VYM6"/>
<dbReference type="Pfam" id="PF05729">
    <property type="entry name" value="NACHT"/>
    <property type="match status" value="1"/>
</dbReference>
<dbReference type="PANTHER" id="PTHR46312">
    <property type="entry name" value="NACHT DOMAIN-CONTAINING PROTEIN"/>
    <property type="match status" value="1"/>
</dbReference>
<sequence length="222" mass="25817">MYERVGFVRILGRMDSEPLENVFTHVNVLDKLSAEQRYNIRKLMAESNPRDFGRLERVKRIPGDDAVLKFPKLFILGKPGAGKTTFLKHTALRAIKHEIKKVPLFVALRELSDSGMEIVEFMTHQLLVHRFPEPEQFLVRLLEKGDALILFDGLDEVNLADSRRGEMIRQLNEFVFRYSNCPMLMTCRVAATNYSFTQFEYVEMADFDMVQMGDYIDLWGML</sequence>
<reference evidence="2" key="1">
    <citation type="submission" date="2018-06" db="EMBL/GenBank/DDBJ databases">
        <authorList>
            <person name="Zhirakovskaya E."/>
        </authorList>
    </citation>
    <scope>NUCLEOTIDE SEQUENCE</scope>
</reference>
<gene>
    <name evidence="2" type="ORF">MNBD_CHLOROFLEXI01-2020</name>
</gene>
<dbReference type="InterPro" id="IPR007111">
    <property type="entry name" value="NACHT_NTPase"/>
</dbReference>
<dbReference type="Gene3D" id="3.40.50.300">
    <property type="entry name" value="P-loop containing nucleotide triphosphate hydrolases"/>
    <property type="match status" value="1"/>
</dbReference>
<protein>
    <recommendedName>
        <fullName evidence="1">NACHT domain-containing protein</fullName>
    </recommendedName>
</protein>
<evidence type="ECO:0000259" key="1">
    <source>
        <dbReference type="PROSITE" id="PS50837"/>
    </source>
</evidence>
<dbReference type="InterPro" id="IPR027417">
    <property type="entry name" value="P-loop_NTPase"/>
</dbReference>
<name>A0A3B0VYM6_9ZZZZ</name>